<keyword evidence="1" id="KW-0560">Oxidoreductase</keyword>
<gene>
    <name evidence="4" type="ORF">D8S82_08935</name>
</gene>
<dbReference type="AlphaFoldDB" id="A0A544W3S6"/>
<keyword evidence="2" id="KW-0520">NAD</keyword>
<proteinExistence type="predicted"/>
<evidence type="ECO:0000259" key="3">
    <source>
        <dbReference type="Pfam" id="PF02826"/>
    </source>
</evidence>
<dbReference type="InterPro" id="IPR006140">
    <property type="entry name" value="D-isomer_DH_NAD-bd"/>
</dbReference>
<dbReference type="Gene3D" id="3.40.50.720">
    <property type="entry name" value="NAD(P)-binding Rossmann-like Domain"/>
    <property type="match status" value="2"/>
</dbReference>
<dbReference type="Proteomes" id="UP000315759">
    <property type="component" value="Unassembled WGS sequence"/>
</dbReference>
<evidence type="ECO:0000256" key="2">
    <source>
        <dbReference type="ARBA" id="ARBA00023027"/>
    </source>
</evidence>
<organism evidence="4 5">
    <name type="scientific">Mycolicibacterium hodleri</name>
    <dbReference type="NCBI Taxonomy" id="49897"/>
    <lineage>
        <taxon>Bacteria</taxon>
        <taxon>Bacillati</taxon>
        <taxon>Actinomycetota</taxon>
        <taxon>Actinomycetes</taxon>
        <taxon>Mycobacteriales</taxon>
        <taxon>Mycobacteriaceae</taxon>
        <taxon>Mycolicibacterium</taxon>
    </lineage>
</organism>
<dbReference type="PANTHER" id="PTHR43333:SF1">
    <property type="entry name" value="D-ISOMER SPECIFIC 2-HYDROXYACID DEHYDROGENASE NAD-BINDING DOMAIN-CONTAINING PROTEIN"/>
    <property type="match status" value="1"/>
</dbReference>
<dbReference type="Pfam" id="PF02826">
    <property type="entry name" value="2-Hacid_dh_C"/>
    <property type="match status" value="1"/>
</dbReference>
<dbReference type="CDD" id="cd12165">
    <property type="entry name" value="2-Hacid_dh_6"/>
    <property type="match status" value="1"/>
</dbReference>
<evidence type="ECO:0000256" key="1">
    <source>
        <dbReference type="ARBA" id="ARBA00023002"/>
    </source>
</evidence>
<comment type="caution">
    <text evidence="4">The sequence shown here is derived from an EMBL/GenBank/DDBJ whole genome shotgun (WGS) entry which is preliminary data.</text>
</comment>
<name>A0A544W3S6_9MYCO</name>
<dbReference type="SUPFAM" id="SSF51735">
    <property type="entry name" value="NAD(P)-binding Rossmann-fold domains"/>
    <property type="match status" value="1"/>
</dbReference>
<reference evidence="4 5" key="1">
    <citation type="submission" date="2018-10" db="EMBL/GenBank/DDBJ databases">
        <title>Draft genome of Mycobacterium hodleri strain B.</title>
        <authorList>
            <person name="Amande T.J."/>
            <person name="Mcgenity T.J."/>
        </authorList>
    </citation>
    <scope>NUCLEOTIDE SEQUENCE [LARGE SCALE GENOMIC DNA]</scope>
    <source>
        <strain evidence="4 5">B</strain>
    </source>
</reference>
<dbReference type="PANTHER" id="PTHR43333">
    <property type="entry name" value="2-HACID_DH_C DOMAIN-CONTAINING PROTEIN"/>
    <property type="match status" value="1"/>
</dbReference>
<dbReference type="GO" id="GO:0051287">
    <property type="term" value="F:NAD binding"/>
    <property type="evidence" value="ECO:0007669"/>
    <property type="project" value="InterPro"/>
</dbReference>
<protein>
    <recommendedName>
        <fullName evidence="3">D-isomer specific 2-hydroxyacid dehydrogenase NAD-binding domain-containing protein</fullName>
    </recommendedName>
</protein>
<evidence type="ECO:0000313" key="5">
    <source>
        <dbReference type="Proteomes" id="UP000315759"/>
    </source>
</evidence>
<sequence>MKVFLVGEASEHADDLRPHLHDPWEIVELPWSAADSALFDDRIDADDVVVSLRFTRETVAPPFRLLHVPGAGLDRVDFAALSPETMVANVFEHEVPIAEFVLARLLEWEIRAAALQESFGPEAWPSLYRRRVPHGELYGKTLVLIGYGRIGRAIAVRAKAFGVEVVAVDDYAETDAAAHVRPTTDLADLQRRADYVVVACPLTASTAGLVDAAALARMPAHAVLVNVSRAPIVDGHALYEALRDNAIGGAILDVWYRYPGVDDQELAPADDPLWELPNAWCTPHSSAWTTQLPRRRYAVIADNLNRLVAGEELGNLVRPDRVDSSRRSPS</sequence>
<accession>A0A544W3S6</accession>
<feature type="domain" description="D-isomer specific 2-hydroxyacid dehydrogenase NAD-binding" evidence="3">
    <location>
        <begin position="121"/>
        <end position="285"/>
    </location>
</feature>
<dbReference type="RefSeq" id="WP_142551755.1">
    <property type="nucleotide sequence ID" value="NZ_VIFX01000009.1"/>
</dbReference>
<dbReference type="EMBL" id="VIFX01000009">
    <property type="protein sequence ID" value="TQR86894.1"/>
    <property type="molecule type" value="Genomic_DNA"/>
</dbReference>
<dbReference type="InterPro" id="IPR036291">
    <property type="entry name" value="NAD(P)-bd_dom_sf"/>
</dbReference>
<evidence type="ECO:0000313" key="4">
    <source>
        <dbReference type="EMBL" id="TQR86894.1"/>
    </source>
</evidence>
<keyword evidence="5" id="KW-1185">Reference proteome</keyword>
<dbReference type="SUPFAM" id="SSF52283">
    <property type="entry name" value="Formate/glycerate dehydrogenase catalytic domain-like"/>
    <property type="match status" value="1"/>
</dbReference>
<dbReference type="GO" id="GO:0016491">
    <property type="term" value="F:oxidoreductase activity"/>
    <property type="evidence" value="ECO:0007669"/>
    <property type="project" value="UniProtKB-KW"/>
</dbReference>